<evidence type="ECO:0000313" key="9">
    <source>
        <dbReference type="Proteomes" id="UP001230220"/>
    </source>
</evidence>
<gene>
    <name evidence="8" type="ORF">J2S15_003108</name>
</gene>
<keyword evidence="4 8" id="KW-0808">Transferase</keyword>
<dbReference type="InterPro" id="IPR036890">
    <property type="entry name" value="HATPase_C_sf"/>
</dbReference>
<feature type="transmembrane region" description="Helical" evidence="6">
    <location>
        <begin position="94"/>
        <end position="115"/>
    </location>
</feature>
<dbReference type="PANTHER" id="PTHR43547">
    <property type="entry name" value="TWO-COMPONENT HISTIDINE KINASE"/>
    <property type="match status" value="1"/>
</dbReference>
<comment type="caution">
    <text evidence="8">The sequence shown here is derived from an EMBL/GenBank/DDBJ whole genome shotgun (WGS) entry which is preliminary data.</text>
</comment>
<organism evidence="8 9">
    <name type="scientific">Breznakia pachnodae</name>
    <dbReference type="NCBI Taxonomy" id="265178"/>
    <lineage>
        <taxon>Bacteria</taxon>
        <taxon>Bacillati</taxon>
        <taxon>Bacillota</taxon>
        <taxon>Erysipelotrichia</taxon>
        <taxon>Erysipelotrichales</taxon>
        <taxon>Erysipelotrichaceae</taxon>
        <taxon>Breznakia</taxon>
    </lineage>
</organism>
<dbReference type="SUPFAM" id="SSF55874">
    <property type="entry name" value="ATPase domain of HSP90 chaperone/DNA topoisomerase II/histidine kinase"/>
    <property type="match status" value="1"/>
</dbReference>
<dbReference type="InterPro" id="IPR003594">
    <property type="entry name" value="HATPase_dom"/>
</dbReference>
<dbReference type="Pfam" id="PF02518">
    <property type="entry name" value="HATPase_c"/>
    <property type="match status" value="1"/>
</dbReference>
<keyword evidence="3" id="KW-0597">Phosphoprotein</keyword>
<dbReference type="Gene3D" id="3.30.565.10">
    <property type="entry name" value="Histidine kinase-like ATPase, C-terminal domain"/>
    <property type="match status" value="1"/>
</dbReference>
<proteinExistence type="predicted"/>
<evidence type="ECO:0000256" key="3">
    <source>
        <dbReference type="ARBA" id="ARBA00022553"/>
    </source>
</evidence>
<keyword evidence="4 8" id="KW-0418">Kinase</keyword>
<comment type="catalytic activity">
    <reaction evidence="1">
        <text>ATP + protein L-histidine = ADP + protein N-phospho-L-histidine.</text>
        <dbReference type="EC" id="2.7.13.3"/>
    </reaction>
</comment>
<feature type="transmembrane region" description="Helical" evidence="6">
    <location>
        <begin position="9"/>
        <end position="31"/>
    </location>
</feature>
<keyword evidence="6" id="KW-1133">Transmembrane helix</keyword>
<dbReference type="PROSITE" id="PS50109">
    <property type="entry name" value="HIS_KIN"/>
    <property type="match status" value="1"/>
</dbReference>
<evidence type="ECO:0000256" key="5">
    <source>
        <dbReference type="ARBA" id="ARBA00023012"/>
    </source>
</evidence>
<evidence type="ECO:0000256" key="1">
    <source>
        <dbReference type="ARBA" id="ARBA00000085"/>
    </source>
</evidence>
<dbReference type="EC" id="2.7.13.3" evidence="2"/>
<dbReference type="SMART" id="SM00387">
    <property type="entry name" value="HATPase_c"/>
    <property type="match status" value="1"/>
</dbReference>
<dbReference type="PRINTS" id="PR00344">
    <property type="entry name" value="BCTRLSENSOR"/>
</dbReference>
<accession>A0ABU0E618</accession>
<dbReference type="PANTHER" id="PTHR43547:SF2">
    <property type="entry name" value="HYBRID SIGNAL TRANSDUCTION HISTIDINE KINASE C"/>
    <property type="match status" value="1"/>
</dbReference>
<feature type="domain" description="Histidine kinase" evidence="7">
    <location>
        <begin position="166"/>
        <end position="360"/>
    </location>
</feature>
<dbReference type="GO" id="GO:0016301">
    <property type="term" value="F:kinase activity"/>
    <property type="evidence" value="ECO:0007669"/>
    <property type="project" value="UniProtKB-KW"/>
</dbReference>
<dbReference type="InterPro" id="IPR004358">
    <property type="entry name" value="Sig_transdc_His_kin-like_C"/>
</dbReference>
<evidence type="ECO:0000256" key="6">
    <source>
        <dbReference type="SAM" id="Phobius"/>
    </source>
</evidence>
<protein>
    <recommendedName>
        <fullName evidence="2">histidine kinase</fullName>
        <ecNumber evidence="2">2.7.13.3</ecNumber>
    </recommendedName>
</protein>
<evidence type="ECO:0000259" key="7">
    <source>
        <dbReference type="PROSITE" id="PS50109"/>
    </source>
</evidence>
<keyword evidence="5" id="KW-0902">Two-component regulatory system</keyword>
<reference evidence="8 9" key="1">
    <citation type="submission" date="2023-07" db="EMBL/GenBank/DDBJ databases">
        <title>Genomic Encyclopedia of Type Strains, Phase IV (KMG-IV): sequencing the most valuable type-strain genomes for metagenomic binning, comparative biology and taxonomic classification.</title>
        <authorList>
            <person name="Goeker M."/>
        </authorList>
    </citation>
    <scope>NUCLEOTIDE SEQUENCE [LARGE SCALE GENOMIC DNA]</scope>
    <source>
        <strain evidence="8 9">DSM 16784</strain>
    </source>
</reference>
<dbReference type="InterPro" id="IPR005467">
    <property type="entry name" value="His_kinase_dom"/>
</dbReference>
<name>A0ABU0E618_9FIRM</name>
<dbReference type="RefSeq" id="WP_307409898.1">
    <property type="nucleotide sequence ID" value="NZ_JAUSUR010000006.1"/>
</dbReference>
<dbReference type="Proteomes" id="UP001230220">
    <property type="component" value="Unassembled WGS sequence"/>
</dbReference>
<keyword evidence="6" id="KW-0472">Membrane</keyword>
<keyword evidence="9" id="KW-1185">Reference proteome</keyword>
<dbReference type="EMBL" id="JAUSUR010000006">
    <property type="protein sequence ID" value="MDQ0362354.1"/>
    <property type="molecule type" value="Genomic_DNA"/>
</dbReference>
<evidence type="ECO:0000313" key="8">
    <source>
        <dbReference type="EMBL" id="MDQ0362354.1"/>
    </source>
</evidence>
<evidence type="ECO:0000256" key="4">
    <source>
        <dbReference type="ARBA" id="ARBA00022777"/>
    </source>
</evidence>
<evidence type="ECO:0000256" key="2">
    <source>
        <dbReference type="ARBA" id="ARBA00012438"/>
    </source>
</evidence>
<keyword evidence="6" id="KW-0812">Transmembrane</keyword>
<sequence>MRKMTKKKAIIISVISFFVVSTLFVVFTLFYRYQVSEAQTNDIDYKSVRVMTQRELEMYSHALIDEEPTLLYQDPVELSAKINEYTTTAYTNSAILLIGYIVVVGLLIVLMWKLINQIHLNRLSEIAERVIGVNKNYDVSDIENVMQVMKDDLNRNANDYRRLHSYLAHEQKNALAIVRSKIELQNTIGILDDLDGISSSIDDLLTLSEDRYQVSMEEIELVEIAAKVVDEFSRTKNIEFTFDEYIDTTILGEERWLYRAISNLLDNAIKYGEDKPILVSLYSDKDNIIVEVKDHGIGIADEQKSVIFQNRYRINELNKNGYGIGLSLVKHVCDLCNGFVWVSSTVGQGSTFYLSFPRVYKRGDLNE</sequence>